<reference evidence="3 4" key="1">
    <citation type="submission" date="2018-08" db="EMBL/GenBank/DDBJ databases">
        <title>A genome reference for cultivated species of the human gut microbiota.</title>
        <authorList>
            <person name="Zou Y."/>
            <person name="Xue W."/>
            <person name="Luo G."/>
        </authorList>
    </citation>
    <scope>NUCLEOTIDE SEQUENCE [LARGE SCALE GENOMIC DNA]</scope>
    <source>
        <strain evidence="2 4">TF11-11</strain>
        <strain evidence="1 3">TM09-19AC</strain>
    </source>
</reference>
<accession>A0A3E4F5C3</accession>
<dbReference type="RefSeq" id="WP_117495160.1">
    <property type="nucleotide sequence ID" value="NZ_QSOI01000009.1"/>
</dbReference>
<evidence type="ECO:0000313" key="3">
    <source>
        <dbReference type="Proteomes" id="UP000260664"/>
    </source>
</evidence>
<dbReference type="EMBL" id="QSOI01000009">
    <property type="protein sequence ID" value="RGI83948.1"/>
    <property type="molecule type" value="Genomic_DNA"/>
</dbReference>
<proteinExistence type="predicted"/>
<sequence length="59" mass="6658">MASKKIKCPLLGTEIEDGICFDIHMNVEGLAPDWTIPEAVRKVTGYKEICLKCPNHRED</sequence>
<comment type="caution">
    <text evidence="1">The sequence shown here is derived from an EMBL/GenBank/DDBJ whole genome shotgun (WGS) entry which is preliminary data.</text>
</comment>
<evidence type="ECO:0000313" key="1">
    <source>
        <dbReference type="EMBL" id="RGI83948.1"/>
    </source>
</evidence>
<evidence type="ECO:0000313" key="4">
    <source>
        <dbReference type="Proteomes" id="UP000261208"/>
    </source>
</evidence>
<dbReference type="AlphaFoldDB" id="A0A3E4F5C3"/>
<dbReference type="EMBL" id="QSQQ01000008">
    <property type="protein sequence ID" value="RGK48014.1"/>
    <property type="molecule type" value="Genomic_DNA"/>
</dbReference>
<protein>
    <submittedName>
        <fullName evidence="1">Uncharacterized protein</fullName>
    </submittedName>
</protein>
<name>A0A3E4F5C3_9FIRM</name>
<gene>
    <name evidence="2" type="ORF">DXD10_07665</name>
    <name evidence="1" type="ORF">DXD84_08655</name>
</gene>
<dbReference type="Proteomes" id="UP000261208">
    <property type="component" value="Unassembled WGS sequence"/>
</dbReference>
<dbReference type="Proteomes" id="UP000260664">
    <property type="component" value="Unassembled WGS sequence"/>
</dbReference>
<organism evidence="1 3">
    <name type="scientific">Dorea formicigenerans</name>
    <dbReference type="NCBI Taxonomy" id="39486"/>
    <lineage>
        <taxon>Bacteria</taxon>
        <taxon>Bacillati</taxon>
        <taxon>Bacillota</taxon>
        <taxon>Clostridia</taxon>
        <taxon>Lachnospirales</taxon>
        <taxon>Lachnospiraceae</taxon>
        <taxon>Dorea</taxon>
    </lineage>
</organism>
<evidence type="ECO:0000313" key="2">
    <source>
        <dbReference type="EMBL" id="RGK48014.1"/>
    </source>
</evidence>